<dbReference type="InterPro" id="IPR000504">
    <property type="entry name" value="RRM_dom"/>
</dbReference>
<evidence type="ECO:0000256" key="5">
    <source>
        <dbReference type="PROSITE-ProRule" id="PRU00176"/>
    </source>
</evidence>
<dbReference type="PANTHER" id="PTHR47640:SF11">
    <property type="entry name" value="RNA-BINDING PROTEIN 42"/>
    <property type="match status" value="1"/>
</dbReference>
<evidence type="ECO:0000313" key="8">
    <source>
        <dbReference type="EMBL" id="JAS19303.1"/>
    </source>
</evidence>
<protein>
    <recommendedName>
        <fullName evidence="2">RNA-binding protein 42</fullName>
    </recommendedName>
    <alternativeName>
        <fullName evidence="4">RNA-binding motif protein 42</fullName>
    </alternativeName>
</protein>
<gene>
    <name evidence="8" type="ORF">g.11781</name>
</gene>
<evidence type="ECO:0000256" key="4">
    <source>
        <dbReference type="ARBA" id="ARBA00030574"/>
    </source>
</evidence>
<dbReference type="Pfam" id="PF00076">
    <property type="entry name" value="RRM_1"/>
    <property type="match status" value="1"/>
</dbReference>
<dbReference type="InterPro" id="IPR050825">
    <property type="entry name" value="RBM42_RBP45_47-like"/>
</dbReference>
<dbReference type="SUPFAM" id="SSF54928">
    <property type="entry name" value="RNA-binding domain, RBD"/>
    <property type="match status" value="1"/>
</dbReference>
<dbReference type="GO" id="GO:0003729">
    <property type="term" value="F:mRNA binding"/>
    <property type="evidence" value="ECO:0007669"/>
    <property type="project" value="InterPro"/>
</dbReference>
<organism evidence="8">
    <name type="scientific">Clastoptera arizonana</name>
    <name type="common">Arizona spittle bug</name>
    <dbReference type="NCBI Taxonomy" id="38151"/>
    <lineage>
        <taxon>Eukaryota</taxon>
        <taxon>Metazoa</taxon>
        <taxon>Ecdysozoa</taxon>
        <taxon>Arthropoda</taxon>
        <taxon>Hexapoda</taxon>
        <taxon>Insecta</taxon>
        <taxon>Pterygota</taxon>
        <taxon>Neoptera</taxon>
        <taxon>Paraneoptera</taxon>
        <taxon>Hemiptera</taxon>
        <taxon>Auchenorrhyncha</taxon>
        <taxon>Cercopoidea</taxon>
        <taxon>Clastopteridae</taxon>
        <taxon>Clastoptera</taxon>
    </lineage>
</organism>
<evidence type="ECO:0000256" key="3">
    <source>
        <dbReference type="ARBA" id="ARBA00022884"/>
    </source>
</evidence>
<feature type="region of interest" description="Disordered" evidence="6">
    <location>
        <begin position="266"/>
        <end position="288"/>
    </location>
</feature>
<comment type="similarity">
    <text evidence="1">Belongs to the RRM RBM42 family.</text>
</comment>
<dbReference type="AlphaFoldDB" id="A0A1B6D0Z3"/>
<proteinExistence type="inferred from homology"/>
<name>A0A1B6D0Z3_9HEMI</name>
<evidence type="ECO:0000256" key="6">
    <source>
        <dbReference type="SAM" id="MobiDB-lite"/>
    </source>
</evidence>
<dbReference type="InterPro" id="IPR012677">
    <property type="entry name" value="Nucleotide-bd_a/b_plait_sf"/>
</dbReference>
<dbReference type="Gene3D" id="3.30.70.330">
    <property type="match status" value="1"/>
</dbReference>
<dbReference type="InterPro" id="IPR035979">
    <property type="entry name" value="RBD_domain_sf"/>
</dbReference>
<keyword evidence="3 5" id="KW-0694">RNA-binding</keyword>
<sequence length="412" mass="45798">MDEINDEKLKMMEDEMNRFEEEIGLPNLPLPITKTEPHRPVIGANTYNQVQQQLDKQSEIIPDNLPRTLSMPMRVIPPPPPPPPMFIPPQIQRGPGPPMNPSDGPGNMSYGPMQFPPMRFGPQGHSGPPMGPPGSMGGQGPMQMGQGPMGPPMMGGPGPMMPSHFSGQMQPGPMLPPGFIPPPPPEYLGPMPNINTAPGPVVLSATPKLYTGKPYEEPTKLPTVGPEYPPQIMEEMNDKKNIKKFTKTGNAKEMAEKVKTTTVVSISSDPHVPQQSKKKEKKNKKMIRTAGGQTWEDSSLMEWEDDDFRLFCGDLGNDVTDEVLTRAFSKYNSFLKARVVRDKRTNKTKGFGFVSFKDPQDFIRATKEMNGRYVGSRPIKLRKSSWKNRSIDVVRKKEKEKTALISLLTGRN</sequence>
<dbReference type="InterPro" id="IPR034215">
    <property type="entry name" value="RBM42_RRM"/>
</dbReference>
<reference evidence="8" key="1">
    <citation type="submission" date="2015-12" db="EMBL/GenBank/DDBJ databases">
        <title>De novo transcriptome assembly of four potential Pierce s Disease insect vectors from Arizona vineyards.</title>
        <authorList>
            <person name="Tassone E.E."/>
        </authorList>
    </citation>
    <scope>NUCLEOTIDE SEQUENCE</scope>
</reference>
<dbReference type="PROSITE" id="PS50102">
    <property type="entry name" value="RRM"/>
    <property type="match status" value="1"/>
</dbReference>
<dbReference type="PANTHER" id="PTHR47640">
    <property type="entry name" value="TRNA SELENOCYSTEINE 1-ASSOCIATED PROTEIN 1-RELATED-RELATED"/>
    <property type="match status" value="1"/>
</dbReference>
<feature type="compositionally biased region" description="Basic residues" evidence="6">
    <location>
        <begin position="276"/>
        <end position="287"/>
    </location>
</feature>
<accession>A0A1B6D0Z3</accession>
<dbReference type="EMBL" id="GEDC01017995">
    <property type="protein sequence ID" value="JAS19303.1"/>
    <property type="molecule type" value="Transcribed_RNA"/>
</dbReference>
<evidence type="ECO:0000256" key="2">
    <source>
        <dbReference type="ARBA" id="ARBA00015192"/>
    </source>
</evidence>
<feature type="domain" description="RRM" evidence="7">
    <location>
        <begin position="308"/>
        <end position="386"/>
    </location>
</feature>
<dbReference type="SMART" id="SM00360">
    <property type="entry name" value="RRM"/>
    <property type="match status" value="1"/>
</dbReference>
<evidence type="ECO:0000256" key="1">
    <source>
        <dbReference type="ARBA" id="ARBA00007408"/>
    </source>
</evidence>
<dbReference type="CDD" id="cd12383">
    <property type="entry name" value="RRM_RBM42"/>
    <property type="match status" value="1"/>
</dbReference>
<evidence type="ECO:0000259" key="7">
    <source>
        <dbReference type="PROSITE" id="PS50102"/>
    </source>
</evidence>